<keyword evidence="1" id="KW-1185">Reference proteome</keyword>
<accession>A0A914S4Q9</accession>
<dbReference type="AlphaFoldDB" id="A0A914S4Q9"/>
<dbReference type="Proteomes" id="UP000887564">
    <property type="component" value="Unplaced"/>
</dbReference>
<name>A0A914S4Q9_PAREQ</name>
<dbReference type="WBParaSite" id="PEQ_0001332201-mRNA-1">
    <property type="protein sequence ID" value="PEQ_0001332201-mRNA-1"/>
    <property type="gene ID" value="PEQ_0001332201"/>
</dbReference>
<proteinExistence type="predicted"/>
<protein>
    <submittedName>
        <fullName evidence="2">Uncharacterized protein</fullName>
    </submittedName>
</protein>
<sequence>MPHAIATKESLPQERVPLVIPQDYSYRYREMNLRYRRNDPTKHDVIREVGSNELGFLRKQRHSPYIYKKMTHWYINGQNPELNEYFIEDLRF</sequence>
<reference evidence="2" key="1">
    <citation type="submission" date="2022-11" db="UniProtKB">
        <authorList>
            <consortium name="WormBaseParasite"/>
        </authorList>
    </citation>
    <scope>IDENTIFICATION</scope>
</reference>
<evidence type="ECO:0000313" key="2">
    <source>
        <dbReference type="WBParaSite" id="PEQ_0001332201-mRNA-1"/>
    </source>
</evidence>
<organism evidence="1 2">
    <name type="scientific">Parascaris equorum</name>
    <name type="common">Equine roundworm</name>
    <dbReference type="NCBI Taxonomy" id="6256"/>
    <lineage>
        <taxon>Eukaryota</taxon>
        <taxon>Metazoa</taxon>
        <taxon>Ecdysozoa</taxon>
        <taxon>Nematoda</taxon>
        <taxon>Chromadorea</taxon>
        <taxon>Rhabditida</taxon>
        <taxon>Spirurina</taxon>
        <taxon>Ascaridomorpha</taxon>
        <taxon>Ascaridoidea</taxon>
        <taxon>Ascarididae</taxon>
        <taxon>Parascaris</taxon>
    </lineage>
</organism>
<evidence type="ECO:0000313" key="1">
    <source>
        <dbReference type="Proteomes" id="UP000887564"/>
    </source>
</evidence>